<accession>X1DI53</accession>
<sequence length="51" mass="6188">MDFYEVVRKRRSYRVYKPDMPEDDKVNRILEAARLAPTWANMQGMHYIVVK</sequence>
<dbReference type="PANTHER" id="PTHR43673">
    <property type="entry name" value="NAD(P)H NITROREDUCTASE YDGI-RELATED"/>
    <property type="match status" value="1"/>
</dbReference>
<evidence type="ECO:0000313" key="7">
    <source>
        <dbReference type="EMBL" id="GAH20551.1"/>
    </source>
</evidence>
<dbReference type="GO" id="GO:0016491">
    <property type="term" value="F:oxidoreductase activity"/>
    <property type="evidence" value="ECO:0007669"/>
    <property type="project" value="UniProtKB-KW"/>
</dbReference>
<reference evidence="7" key="1">
    <citation type="journal article" date="2014" name="Front. Microbiol.">
        <title>High frequency of phylogenetically diverse reductive dehalogenase-homologous genes in deep subseafloor sedimentary metagenomes.</title>
        <authorList>
            <person name="Kawai M."/>
            <person name="Futagami T."/>
            <person name="Toyoda A."/>
            <person name="Takaki Y."/>
            <person name="Nishi S."/>
            <person name="Hori S."/>
            <person name="Arai W."/>
            <person name="Tsubouchi T."/>
            <person name="Morono Y."/>
            <person name="Uchiyama I."/>
            <person name="Ito T."/>
            <person name="Fujiyama A."/>
            <person name="Inagaki F."/>
            <person name="Takami H."/>
        </authorList>
    </citation>
    <scope>NUCLEOTIDE SEQUENCE</scope>
    <source>
        <strain evidence="7">Expedition CK06-06</strain>
    </source>
</reference>
<feature type="domain" description="Nitroreductase" evidence="6">
    <location>
        <begin position="7"/>
        <end position="50"/>
    </location>
</feature>
<keyword evidence="4" id="KW-0288">FMN</keyword>
<dbReference type="SUPFAM" id="SSF55469">
    <property type="entry name" value="FMN-dependent nitroreductase-like"/>
    <property type="match status" value="1"/>
</dbReference>
<dbReference type="InterPro" id="IPR029479">
    <property type="entry name" value="Nitroreductase"/>
</dbReference>
<gene>
    <name evidence="7" type="ORF">S03H2_04452</name>
</gene>
<dbReference type="InterPro" id="IPR000415">
    <property type="entry name" value="Nitroreductase-like"/>
</dbReference>
<comment type="similarity">
    <text evidence="2">Belongs to the nitroreductase family.</text>
</comment>
<organism evidence="7">
    <name type="scientific">marine sediment metagenome</name>
    <dbReference type="NCBI Taxonomy" id="412755"/>
    <lineage>
        <taxon>unclassified sequences</taxon>
        <taxon>metagenomes</taxon>
        <taxon>ecological metagenomes</taxon>
    </lineage>
</organism>
<comment type="cofactor">
    <cofactor evidence="1">
        <name>FMN</name>
        <dbReference type="ChEBI" id="CHEBI:58210"/>
    </cofactor>
</comment>
<evidence type="ECO:0000256" key="3">
    <source>
        <dbReference type="ARBA" id="ARBA00022630"/>
    </source>
</evidence>
<evidence type="ECO:0000256" key="2">
    <source>
        <dbReference type="ARBA" id="ARBA00007118"/>
    </source>
</evidence>
<evidence type="ECO:0000256" key="1">
    <source>
        <dbReference type="ARBA" id="ARBA00001917"/>
    </source>
</evidence>
<protein>
    <recommendedName>
        <fullName evidence="6">Nitroreductase domain-containing protein</fullName>
    </recommendedName>
</protein>
<keyword evidence="5" id="KW-0560">Oxidoreductase</keyword>
<dbReference type="PANTHER" id="PTHR43673:SF2">
    <property type="entry name" value="NITROREDUCTASE"/>
    <property type="match status" value="1"/>
</dbReference>
<dbReference type="Gene3D" id="3.40.109.10">
    <property type="entry name" value="NADH Oxidase"/>
    <property type="match status" value="1"/>
</dbReference>
<keyword evidence="3" id="KW-0285">Flavoprotein</keyword>
<evidence type="ECO:0000256" key="4">
    <source>
        <dbReference type="ARBA" id="ARBA00022643"/>
    </source>
</evidence>
<name>X1DI53_9ZZZZ</name>
<dbReference type="EMBL" id="BARU01001767">
    <property type="protein sequence ID" value="GAH20551.1"/>
    <property type="molecule type" value="Genomic_DNA"/>
</dbReference>
<evidence type="ECO:0000259" key="6">
    <source>
        <dbReference type="Pfam" id="PF00881"/>
    </source>
</evidence>
<dbReference type="AlphaFoldDB" id="X1DI53"/>
<feature type="non-terminal residue" evidence="7">
    <location>
        <position position="51"/>
    </location>
</feature>
<comment type="caution">
    <text evidence="7">The sequence shown here is derived from an EMBL/GenBank/DDBJ whole genome shotgun (WGS) entry which is preliminary data.</text>
</comment>
<evidence type="ECO:0000256" key="5">
    <source>
        <dbReference type="ARBA" id="ARBA00023002"/>
    </source>
</evidence>
<dbReference type="Pfam" id="PF00881">
    <property type="entry name" value="Nitroreductase"/>
    <property type="match status" value="1"/>
</dbReference>
<proteinExistence type="inferred from homology"/>